<protein>
    <submittedName>
        <fullName evidence="1">Uncharacterized protein</fullName>
    </submittedName>
</protein>
<name>A0A3B0S6S9_9ZZZZ</name>
<feature type="non-terminal residue" evidence="1">
    <location>
        <position position="138"/>
    </location>
</feature>
<proteinExistence type="predicted"/>
<accession>A0A3B0S6S9</accession>
<gene>
    <name evidence="1" type="ORF">MNBD_ALPHA07-9</name>
</gene>
<dbReference type="AlphaFoldDB" id="A0A3B0S6S9"/>
<organism evidence="1">
    <name type="scientific">hydrothermal vent metagenome</name>
    <dbReference type="NCBI Taxonomy" id="652676"/>
    <lineage>
        <taxon>unclassified sequences</taxon>
        <taxon>metagenomes</taxon>
        <taxon>ecological metagenomes</taxon>
    </lineage>
</organism>
<evidence type="ECO:0000313" key="1">
    <source>
        <dbReference type="EMBL" id="VAW02055.1"/>
    </source>
</evidence>
<dbReference type="EMBL" id="UOEG01000236">
    <property type="protein sequence ID" value="VAW02055.1"/>
    <property type="molecule type" value="Genomic_DNA"/>
</dbReference>
<reference evidence="1" key="1">
    <citation type="submission" date="2018-06" db="EMBL/GenBank/DDBJ databases">
        <authorList>
            <person name="Zhirakovskaya E."/>
        </authorList>
    </citation>
    <scope>NUCLEOTIDE SEQUENCE</scope>
</reference>
<sequence length="138" mass="14980">MGVAVRFLSILICLCLFAFGVSAEPPETGRADVIRLLQKIIAQTPVRAELEAQGFRGKNLELAIRQSQVFVQDPGIVGYMADLLIAANAGQIPKDAESGGLVQRLVDRGISHLSLREMQHFYLVELPIVTGFSSRACA</sequence>